<evidence type="ECO:0000313" key="2">
    <source>
        <dbReference type="EMBL" id="GFT42097.1"/>
    </source>
</evidence>
<feature type="region of interest" description="Disordered" evidence="1">
    <location>
        <begin position="1"/>
        <end position="20"/>
    </location>
</feature>
<proteinExistence type="predicted"/>
<protein>
    <submittedName>
        <fullName evidence="2">Uncharacterized protein</fullName>
    </submittedName>
</protein>
<evidence type="ECO:0000256" key="1">
    <source>
        <dbReference type="SAM" id="MobiDB-lite"/>
    </source>
</evidence>
<evidence type="ECO:0000313" key="3">
    <source>
        <dbReference type="Proteomes" id="UP000887013"/>
    </source>
</evidence>
<dbReference type="Proteomes" id="UP000887013">
    <property type="component" value="Unassembled WGS sequence"/>
</dbReference>
<sequence>MKEEKKLHQDKSSPPLTNMGLDLYGRYPHFQSRPAHRKSGAFQSKLEFHLSSWHTIDNVTFHRYQIDGDSGPSEMRRRWWEWKSSVALPKHYDQNPSKPYVLVSEHFDYPSRLVLRHVEGKYS</sequence>
<comment type="caution">
    <text evidence="2">The sequence shown here is derived from an EMBL/GenBank/DDBJ whole genome shotgun (WGS) entry which is preliminary data.</text>
</comment>
<reference evidence="2" key="1">
    <citation type="submission" date="2020-08" db="EMBL/GenBank/DDBJ databases">
        <title>Multicomponent nature underlies the extraordinary mechanical properties of spider dragline silk.</title>
        <authorList>
            <person name="Kono N."/>
            <person name="Nakamura H."/>
            <person name="Mori M."/>
            <person name="Yoshida Y."/>
            <person name="Ohtoshi R."/>
            <person name="Malay A.D."/>
            <person name="Moran D.A.P."/>
            <person name="Tomita M."/>
            <person name="Numata K."/>
            <person name="Arakawa K."/>
        </authorList>
    </citation>
    <scope>NUCLEOTIDE SEQUENCE</scope>
</reference>
<dbReference type="EMBL" id="BMAW01063829">
    <property type="protein sequence ID" value="GFT42097.1"/>
    <property type="molecule type" value="Genomic_DNA"/>
</dbReference>
<accession>A0A8X6NY75</accession>
<gene>
    <name evidence="2" type="ORF">NPIL_162351</name>
</gene>
<feature type="compositionally biased region" description="Basic and acidic residues" evidence="1">
    <location>
        <begin position="1"/>
        <end position="11"/>
    </location>
</feature>
<organism evidence="2 3">
    <name type="scientific">Nephila pilipes</name>
    <name type="common">Giant wood spider</name>
    <name type="synonym">Nephila maculata</name>
    <dbReference type="NCBI Taxonomy" id="299642"/>
    <lineage>
        <taxon>Eukaryota</taxon>
        <taxon>Metazoa</taxon>
        <taxon>Ecdysozoa</taxon>
        <taxon>Arthropoda</taxon>
        <taxon>Chelicerata</taxon>
        <taxon>Arachnida</taxon>
        <taxon>Araneae</taxon>
        <taxon>Araneomorphae</taxon>
        <taxon>Entelegynae</taxon>
        <taxon>Araneoidea</taxon>
        <taxon>Nephilidae</taxon>
        <taxon>Nephila</taxon>
    </lineage>
</organism>
<keyword evidence="3" id="KW-1185">Reference proteome</keyword>
<name>A0A8X6NY75_NEPPI</name>
<dbReference type="AlphaFoldDB" id="A0A8X6NY75"/>